<proteinExistence type="predicted"/>
<gene>
    <name evidence="1" type="ORF">CHRIB12_LOCUS20172</name>
</gene>
<dbReference type="AlphaFoldDB" id="A0A2I1EBS8"/>
<dbReference type="VEuPathDB" id="FungiDB:RhiirFUN_003365"/>
<name>A0A2I1EBS8_9GLOM</name>
<reference evidence="1" key="1">
    <citation type="submission" date="2020-05" db="EMBL/GenBank/DDBJ databases">
        <authorList>
            <person name="Rincon C."/>
            <person name="Sanders R I."/>
            <person name="Robbins C."/>
            <person name="Chaturvedi A."/>
        </authorList>
    </citation>
    <scope>NUCLEOTIDE SEQUENCE</scope>
    <source>
        <strain evidence="1">CHB12</strain>
    </source>
</reference>
<dbReference type="Proteomes" id="UP000684084">
    <property type="component" value="Unassembled WGS sequence"/>
</dbReference>
<evidence type="ECO:0000313" key="1">
    <source>
        <dbReference type="EMBL" id="CAB5387482.1"/>
    </source>
</evidence>
<dbReference type="OrthoDB" id="2315602at2759"/>
<organism evidence="1 2">
    <name type="scientific">Rhizophagus irregularis</name>
    <dbReference type="NCBI Taxonomy" id="588596"/>
    <lineage>
        <taxon>Eukaryota</taxon>
        <taxon>Fungi</taxon>
        <taxon>Fungi incertae sedis</taxon>
        <taxon>Mucoromycota</taxon>
        <taxon>Glomeromycotina</taxon>
        <taxon>Glomeromycetes</taxon>
        <taxon>Glomerales</taxon>
        <taxon>Glomeraceae</taxon>
        <taxon>Rhizophagus</taxon>
    </lineage>
</organism>
<sequence>MMQMYQASSFFKDYVKYLQERFTSVEKKSSNNDFVDKLIDKLEIKTKPFVDLKYFLKFFQLIVMMSINTYTIYIGAFTSDRNKIDWFVNYFEFYFVVTWIVIWFIYIDFHFRGQKSLEFLIWVMKFISGFSMFLLIYFLSLDMTMYRVKKPIVNFSNQKLTKKLYIFLMLMMVITLTPIAIIALFVKCRQISTSLEPITSRNVADLFHKDNIAETIRAIIRFAGFTLNIAYLNKPPNMNSWLETHYIENQKFYERLIDRKGRWGAIKVMLKYDNAFRLDKKFWKSFDG</sequence>
<comment type="caution">
    <text evidence="1">The sequence shown here is derived from an EMBL/GenBank/DDBJ whole genome shotgun (WGS) entry which is preliminary data.</text>
</comment>
<accession>A0A2I1EBS8</accession>
<protein>
    <submittedName>
        <fullName evidence="1">Uncharacterized protein</fullName>
    </submittedName>
</protein>
<dbReference type="EMBL" id="CAGKOT010000058">
    <property type="protein sequence ID" value="CAB5387482.1"/>
    <property type="molecule type" value="Genomic_DNA"/>
</dbReference>
<dbReference type="VEuPathDB" id="FungiDB:FUN_021536"/>
<evidence type="ECO:0000313" key="2">
    <source>
        <dbReference type="Proteomes" id="UP000684084"/>
    </source>
</evidence>
<dbReference type="VEuPathDB" id="FungiDB:RhiirA1_418894"/>